<gene>
    <name evidence="1" type="ordered locus">ELI_10895</name>
</gene>
<dbReference type="Proteomes" id="UP000008808">
    <property type="component" value="Chromosome"/>
</dbReference>
<keyword evidence="2" id="KW-1185">Reference proteome</keyword>
<organism evidence="1 2">
    <name type="scientific">Erythrobacter litoralis (strain HTCC2594)</name>
    <dbReference type="NCBI Taxonomy" id="314225"/>
    <lineage>
        <taxon>Bacteria</taxon>
        <taxon>Pseudomonadati</taxon>
        <taxon>Pseudomonadota</taxon>
        <taxon>Alphaproteobacteria</taxon>
        <taxon>Sphingomonadales</taxon>
        <taxon>Erythrobacteraceae</taxon>
        <taxon>Erythrobacter/Porphyrobacter group</taxon>
        <taxon>Erythrobacter</taxon>
    </lineage>
</organism>
<dbReference type="AlphaFoldDB" id="Q2N7S0"/>
<dbReference type="EMBL" id="CP000157">
    <property type="protein sequence ID" value="ABC64271.1"/>
    <property type="molecule type" value="Genomic_DNA"/>
</dbReference>
<accession>Q2N7S0</accession>
<proteinExistence type="predicted"/>
<dbReference type="STRING" id="314225.ELI_10895"/>
<evidence type="ECO:0000313" key="1">
    <source>
        <dbReference type="EMBL" id="ABC64271.1"/>
    </source>
</evidence>
<name>Q2N7S0_ERYLH</name>
<reference evidence="2" key="1">
    <citation type="journal article" date="2009" name="J. Bacteriol.">
        <title>Complete genome sequence of Erythrobacter litoralis HTCC2594.</title>
        <authorList>
            <person name="Oh H.M."/>
            <person name="Giovannoni S.J."/>
            <person name="Ferriera S."/>
            <person name="Johnson J."/>
            <person name="Cho J.C."/>
        </authorList>
    </citation>
    <scope>NUCLEOTIDE SEQUENCE [LARGE SCALE GENOMIC DNA]</scope>
    <source>
        <strain evidence="2">HTCC2594</strain>
    </source>
</reference>
<dbReference type="HOGENOM" id="CLU_2408759_0_0_5"/>
<sequence length="92" mass="10217">MDIAALTGFAAQLIPRARQLKSGLICRHRTFSFQTPIREGLDHLLQSVTRILHYLPAVIRRAVVPSDEAALAQRDFCLMCLGAAGSFRVRIV</sequence>
<evidence type="ECO:0000313" key="2">
    <source>
        <dbReference type="Proteomes" id="UP000008808"/>
    </source>
</evidence>
<dbReference type="KEGG" id="eli:ELI_10895"/>
<protein>
    <submittedName>
        <fullName evidence="1">Uncharacterized protein</fullName>
    </submittedName>
</protein>